<protein>
    <recommendedName>
        <fullName evidence="4">EF-hand domain-containing protein</fullName>
    </recommendedName>
</protein>
<evidence type="ECO:0000256" key="1">
    <source>
        <dbReference type="SAM" id="MobiDB-lite"/>
    </source>
</evidence>
<keyword evidence="3" id="KW-1185">Reference proteome</keyword>
<sequence length="311" mass="33666">MPNASEHDPAFTALPRSLQRRIDSAYDTTLTSLADDKPARKRRKITQDIEPGGFIPEDTGGGFIVDEPAPGGFIVEDDAPGGFIVDDDDEDATPDSDSGDVTPSHLPLSLIPSALQILDLPADDEEVLAVFSNAASGWGAEHGASEEGVSKKDWRSVCAVLLEQDGDEEGSAGGDAGPSTSASSPPRDIVGSEPEPDDDDYHMSTKKSRRSRITKAQESSDEEEDAKPKAITPRQKEGARMAFRLFFPDVEDDAVDTQRIMIKDIARVAQLLKEKLTAEEIIEMLDAFSSSPDKSMNLPDFERMMVATKMV</sequence>
<feature type="region of interest" description="Disordered" evidence="1">
    <location>
        <begin position="165"/>
        <end position="235"/>
    </location>
</feature>
<organism evidence="2 3">
    <name type="scientific">Coniophora puteana (strain RWD-64-598)</name>
    <name type="common">Brown rot fungus</name>
    <dbReference type="NCBI Taxonomy" id="741705"/>
    <lineage>
        <taxon>Eukaryota</taxon>
        <taxon>Fungi</taxon>
        <taxon>Dikarya</taxon>
        <taxon>Basidiomycota</taxon>
        <taxon>Agaricomycotina</taxon>
        <taxon>Agaricomycetes</taxon>
        <taxon>Agaricomycetidae</taxon>
        <taxon>Boletales</taxon>
        <taxon>Coniophorineae</taxon>
        <taxon>Coniophoraceae</taxon>
        <taxon>Coniophora</taxon>
    </lineage>
</organism>
<dbReference type="RefSeq" id="XP_007772589.1">
    <property type="nucleotide sequence ID" value="XM_007774399.1"/>
</dbReference>
<dbReference type="Proteomes" id="UP000053558">
    <property type="component" value="Unassembled WGS sequence"/>
</dbReference>
<dbReference type="EMBL" id="JH711584">
    <property type="protein sequence ID" value="EIW77164.1"/>
    <property type="molecule type" value="Genomic_DNA"/>
</dbReference>
<gene>
    <name evidence="2" type="ORF">CONPUDRAFT_129361</name>
</gene>
<evidence type="ECO:0000313" key="3">
    <source>
        <dbReference type="Proteomes" id="UP000053558"/>
    </source>
</evidence>
<dbReference type="InterPro" id="IPR011992">
    <property type="entry name" value="EF-hand-dom_pair"/>
</dbReference>
<feature type="region of interest" description="Disordered" evidence="1">
    <location>
        <begin position="38"/>
        <end position="61"/>
    </location>
</feature>
<dbReference type="KEGG" id="cput:CONPUDRAFT_129361"/>
<comment type="caution">
    <text evidence="2">The sequence shown here is derived from an EMBL/GenBank/DDBJ whole genome shotgun (WGS) entry which is preliminary data.</text>
</comment>
<reference evidence="3" key="1">
    <citation type="journal article" date="2012" name="Science">
        <title>The Paleozoic origin of enzymatic lignin decomposition reconstructed from 31 fungal genomes.</title>
        <authorList>
            <person name="Floudas D."/>
            <person name="Binder M."/>
            <person name="Riley R."/>
            <person name="Barry K."/>
            <person name="Blanchette R.A."/>
            <person name="Henrissat B."/>
            <person name="Martinez A.T."/>
            <person name="Otillar R."/>
            <person name="Spatafora J.W."/>
            <person name="Yadav J.S."/>
            <person name="Aerts A."/>
            <person name="Benoit I."/>
            <person name="Boyd A."/>
            <person name="Carlson A."/>
            <person name="Copeland A."/>
            <person name="Coutinho P.M."/>
            <person name="de Vries R.P."/>
            <person name="Ferreira P."/>
            <person name="Findley K."/>
            <person name="Foster B."/>
            <person name="Gaskell J."/>
            <person name="Glotzer D."/>
            <person name="Gorecki P."/>
            <person name="Heitman J."/>
            <person name="Hesse C."/>
            <person name="Hori C."/>
            <person name="Igarashi K."/>
            <person name="Jurgens J.A."/>
            <person name="Kallen N."/>
            <person name="Kersten P."/>
            <person name="Kohler A."/>
            <person name="Kuees U."/>
            <person name="Kumar T.K.A."/>
            <person name="Kuo A."/>
            <person name="LaButti K."/>
            <person name="Larrondo L.F."/>
            <person name="Lindquist E."/>
            <person name="Ling A."/>
            <person name="Lombard V."/>
            <person name="Lucas S."/>
            <person name="Lundell T."/>
            <person name="Martin R."/>
            <person name="McLaughlin D.J."/>
            <person name="Morgenstern I."/>
            <person name="Morin E."/>
            <person name="Murat C."/>
            <person name="Nagy L.G."/>
            <person name="Nolan M."/>
            <person name="Ohm R.A."/>
            <person name="Patyshakuliyeva A."/>
            <person name="Rokas A."/>
            <person name="Ruiz-Duenas F.J."/>
            <person name="Sabat G."/>
            <person name="Salamov A."/>
            <person name="Samejima M."/>
            <person name="Schmutz J."/>
            <person name="Slot J.C."/>
            <person name="St John F."/>
            <person name="Stenlid J."/>
            <person name="Sun H."/>
            <person name="Sun S."/>
            <person name="Syed K."/>
            <person name="Tsang A."/>
            <person name="Wiebenga A."/>
            <person name="Young D."/>
            <person name="Pisabarro A."/>
            <person name="Eastwood D.C."/>
            <person name="Martin F."/>
            <person name="Cullen D."/>
            <person name="Grigoriev I.V."/>
            <person name="Hibbett D.S."/>
        </authorList>
    </citation>
    <scope>NUCLEOTIDE SEQUENCE [LARGE SCALE GENOMIC DNA]</scope>
    <source>
        <strain evidence="3">RWD-64-598 SS2</strain>
    </source>
</reference>
<evidence type="ECO:0008006" key="4">
    <source>
        <dbReference type="Google" id="ProtNLM"/>
    </source>
</evidence>
<accession>A0A5M3MEE1</accession>
<dbReference type="GeneID" id="19200194"/>
<proteinExistence type="predicted"/>
<dbReference type="AlphaFoldDB" id="A0A5M3MEE1"/>
<feature type="compositionally biased region" description="Acidic residues" evidence="1">
    <location>
        <begin position="83"/>
        <end position="98"/>
    </location>
</feature>
<name>A0A5M3MEE1_CONPW</name>
<dbReference type="OMA" id="CAILLEH"/>
<evidence type="ECO:0000313" key="2">
    <source>
        <dbReference type="EMBL" id="EIW77164.1"/>
    </source>
</evidence>
<feature type="compositionally biased region" description="Basic residues" evidence="1">
    <location>
        <begin position="204"/>
        <end position="213"/>
    </location>
</feature>
<dbReference type="Gene3D" id="1.10.238.10">
    <property type="entry name" value="EF-hand"/>
    <property type="match status" value="1"/>
</dbReference>
<feature type="region of interest" description="Disordered" evidence="1">
    <location>
        <begin position="83"/>
        <end position="105"/>
    </location>
</feature>
<dbReference type="OrthoDB" id="2530165at2759"/>
<dbReference type="SUPFAM" id="SSF47473">
    <property type="entry name" value="EF-hand"/>
    <property type="match status" value="1"/>
</dbReference>